<sequence length="260" mass="26604">MSRRSLLSAAALLAAGAFIPGCRPLRSTDGGSHAAHLAARPGNVATNGGTGNPAGQRPLGLVAERDALLYVPAAPAGAATAAAGPLPLLLVLHGAGGDAARGLSVLSGLSDEFGIALMSPASRTGTWDAIRGSYEDDVAQIDAGLEEAFSTLDVDPRRIGIAGFSDGASYALGLGLANGDLFSRILAFSPGFIPSGPREAKPEVFISHGRADDVLPIRATSRRIVPSLEGDGYSVTYREFDGGHAVPPEVAREALDWLGW</sequence>
<dbReference type="SUPFAM" id="SSF53474">
    <property type="entry name" value="alpha/beta-Hydrolases"/>
    <property type="match status" value="1"/>
</dbReference>
<evidence type="ECO:0000313" key="5">
    <source>
        <dbReference type="Proteomes" id="UP000676885"/>
    </source>
</evidence>
<name>A0A975M5N9_9MICC</name>
<keyword evidence="2" id="KW-0378">Hydrolase</keyword>
<dbReference type="Gene3D" id="3.40.50.1820">
    <property type="entry name" value="alpha/beta hydrolase"/>
    <property type="match status" value="1"/>
</dbReference>
<protein>
    <recommendedName>
        <fullName evidence="3">Phospholipase/carboxylesterase/thioesterase domain-containing protein</fullName>
    </recommendedName>
</protein>
<dbReference type="InterPro" id="IPR050955">
    <property type="entry name" value="Plant_Biomass_Hydrol_Est"/>
</dbReference>
<reference evidence="4 5" key="1">
    <citation type="submission" date="2021-05" db="EMBL/GenBank/DDBJ databases">
        <title>Novel species in genus Arthrobacter.</title>
        <authorList>
            <person name="Zhang G."/>
        </authorList>
    </citation>
    <scope>NUCLEOTIDE SEQUENCE [LARGE SCALE GENOMIC DNA]</scope>
    <source>
        <strain evidence="5">zg-ZUI227</strain>
    </source>
</reference>
<dbReference type="InterPro" id="IPR029058">
    <property type="entry name" value="AB_hydrolase_fold"/>
</dbReference>
<evidence type="ECO:0000259" key="3">
    <source>
        <dbReference type="Pfam" id="PF02230"/>
    </source>
</evidence>
<keyword evidence="1" id="KW-0732">Signal</keyword>
<dbReference type="EMBL" id="CP076022">
    <property type="protein sequence ID" value="QWC09896.1"/>
    <property type="molecule type" value="Genomic_DNA"/>
</dbReference>
<evidence type="ECO:0000313" key="4">
    <source>
        <dbReference type="EMBL" id="QWC09896.1"/>
    </source>
</evidence>
<gene>
    <name evidence="4" type="ORF">KKR91_15785</name>
</gene>
<feature type="domain" description="Phospholipase/carboxylesterase/thioesterase" evidence="3">
    <location>
        <begin position="145"/>
        <end position="221"/>
    </location>
</feature>
<proteinExistence type="predicted"/>
<dbReference type="PANTHER" id="PTHR43037:SF5">
    <property type="entry name" value="FERULOYL ESTERASE"/>
    <property type="match status" value="1"/>
</dbReference>
<keyword evidence="5" id="KW-1185">Reference proteome</keyword>
<dbReference type="PANTHER" id="PTHR43037">
    <property type="entry name" value="UNNAMED PRODUCT-RELATED"/>
    <property type="match status" value="1"/>
</dbReference>
<dbReference type="RefSeq" id="WP_210227416.1">
    <property type="nucleotide sequence ID" value="NZ_CP076022.1"/>
</dbReference>
<dbReference type="Pfam" id="PF02230">
    <property type="entry name" value="Abhydrolase_2"/>
    <property type="match status" value="1"/>
</dbReference>
<organism evidence="4 5">
    <name type="scientific">Arthrobacter jiangjiafuii</name>
    <dbReference type="NCBI Taxonomy" id="2817475"/>
    <lineage>
        <taxon>Bacteria</taxon>
        <taxon>Bacillati</taxon>
        <taxon>Actinomycetota</taxon>
        <taxon>Actinomycetes</taxon>
        <taxon>Micrococcales</taxon>
        <taxon>Micrococcaceae</taxon>
        <taxon>Arthrobacter</taxon>
    </lineage>
</organism>
<evidence type="ECO:0000256" key="1">
    <source>
        <dbReference type="ARBA" id="ARBA00022729"/>
    </source>
</evidence>
<dbReference type="KEGG" id="ajg:KKR91_15785"/>
<dbReference type="InterPro" id="IPR003140">
    <property type="entry name" value="PLipase/COase/thioEstase"/>
</dbReference>
<accession>A0A975M5N9</accession>
<dbReference type="Proteomes" id="UP000676885">
    <property type="component" value="Chromosome"/>
</dbReference>
<dbReference type="AlphaFoldDB" id="A0A975M5N9"/>
<evidence type="ECO:0000256" key="2">
    <source>
        <dbReference type="ARBA" id="ARBA00022801"/>
    </source>
</evidence>
<dbReference type="GO" id="GO:0016787">
    <property type="term" value="F:hydrolase activity"/>
    <property type="evidence" value="ECO:0007669"/>
    <property type="project" value="UniProtKB-KW"/>
</dbReference>